<dbReference type="Proteomes" id="UP000018781">
    <property type="component" value="Plasmid unnamed"/>
</dbReference>
<dbReference type="RefSeq" id="WP_024100413.1">
    <property type="nucleotide sequence ID" value="NC_023144.1"/>
</dbReference>
<organism evidence="2 3">
    <name type="scientific">Rhodococcus pyridinivorans SB3094</name>
    <dbReference type="NCBI Taxonomy" id="1435356"/>
    <lineage>
        <taxon>Bacteria</taxon>
        <taxon>Bacillati</taxon>
        <taxon>Actinomycetota</taxon>
        <taxon>Actinomycetes</taxon>
        <taxon>Mycobacteriales</taxon>
        <taxon>Nocardiaceae</taxon>
        <taxon>Rhodococcus</taxon>
    </lineage>
</organism>
<geneLocation type="plasmid" evidence="3">
    <name>1</name>
</geneLocation>
<evidence type="ECO:0000313" key="3">
    <source>
        <dbReference type="Proteomes" id="UP000018781"/>
    </source>
</evidence>
<dbReference type="KEGG" id="rpy:Y013_26080"/>
<dbReference type="eggNOG" id="ENOG5032X03">
    <property type="taxonomic scope" value="Bacteria"/>
</dbReference>
<evidence type="ECO:0000256" key="1">
    <source>
        <dbReference type="SAM" id="MobiDB-lite"/>
    </source>
</evidence>
<reference evidence="2 3" key="1">
    <citation type="journal article" date="2014" name="Genome Announc.">
        <title>Complete Genome of Rhodococcus pyridinivorans SB3094, a Methyl-Ethyl-Ketone-Degrading Bacterium Used for Bioaugmentation.</title>
        <authorList>
            <person name="Dueholm M.S."/>
            <person name="Albertsen M."/>
            <person name="D'Imperio S."/>
            <person name="Tale V.P."/>
            <person name="Lewis D."/>
            <person name="Nielsen P.H."/>
            <person name="Nielsen J.L."/>
        </authorList>
    </citation>
    <scope>NUCLEOTIDE SEQUENCE [LARGE SCALE GENOMIC DNA]</scope>
    <source>
        <strain evidence="3">SB3094</strain>
        <plasmid evidence="3">1</plasmid>
    </source>
</reference>
<feature type="region of interest" description="Disordered" evidence="1">
    <location>
        <begin position="59"/>
        <end position="81"/>
    </location>
</feature>
<proteinExistence type="predicted"/>
<dbReference type="HOGENOM" id="CLU_166919_0_0_11"/>
<keyword evidence="2" id="KW-0614">Plasmid</keyword>
<accession>V9XQ28</accession>
<protein>
    <submittedName>
        <fullName evidence="2">Uncharacterized protein</fullName>
    </submittedName>
</protein>
<dbReference type="EMBL" id="CP006997">
    <property type="protein sequence ID" value="AHD24169.1"/>
    <property type="molecule type" value="Genomic_DNA"/>
</dbReference>
<dbReference type="PATRIC" id="fig|1435356.3.peg.5251"/>
<dbReference type="GeneID" id="29939949"/>
<evidence type="ECO:0000313" key="2">
    <source>
        <dbReference type="EMBL" id="AHD24169.1"/>
    </source>
</evidence>
<gene>
    <name evidence="2" type="ORF">Y013_26080</name>
</gene>
<name>V9XQ28_9NOCA</name>
<sequence length="119" mass="13913">MSPEPEEQVALPASDSDSLWELRFATSEAAKGWDELCRQAPANTLVAYEEMWRREVEQVPTTRHHRLEGTPASGVRNGSEREQWQYEVTADRRIWYLLDVQRRTLWLRYAGTAHPEKTE</sequence>
<dbReference type="AlphaFoldDB" id="V9XQ28"/>